<proteinExistence type="predicted"/>
<keyword evidence="3" id="KW-1185">Reference proteome</keyword>
<name>A0A6G1GV89_9PEZI</name>
<reference evidence="2" key="1">
    <citation type="journal article" date="2020" name="Stud. Mycol.">
        <title>101 Dothideomycetes genomes: a test case for predicting lifestyles and emergence of pathogens.</title>
        <authorList>
            <person name="Haridas S."/>
            <person name="Albert R."/>
            <person name="Binder M."/>
            <person name="Bloem J."/>
            <person name="Labutti K."/>
            <person name="Salamov A."/>
            <person name="Andreopoulos B."/>
            <person name="Baker S."/>
            <person name="Barry K."/>
            <person name="Bills G."/>
            <person name="Bluhm B."/>
            <person name="Cannon C."/>
            <person name="Castanera R."/>
            <person name="Culley D."/>
            <person name="Daum C."/>
            <person name="Ezra D."/>
            <person name="Gonzalez J."/>
            <person name="Henrissat B."/>
            <person name="Kuo A."/>
            <person name="Liang C."/>
            <person name="Lipzen A."/>
            <person name="Lutzoni F."/>
            <person name="Magnuson J."/>
            <person name="Mondo S."/>
            <person name="Nolan M."/>
            <person name="Ohm R."/>
            <person name="Pangilinan J."/>
            <person name="Park H.-J."/>
            <person name="Ramirez L."/>
            <person name="Alfaro M."/>
            <person name="Sun H."/>
            <person name="Tritt A."/>
            <person name="Yoshinaga Y."/>
            <person name="Zwiers L.-H."/>
            <person name="Turgeon B."/>
            <person name="Goodwin S."/>
            <person name="Spatafora J."/>
            <person name="Crous P."/>
            <person name="Grigoriev I."/>
        </authorList>
    </citation>
    <scope>NUCLEOTIDE SEQUENCE</scope>
    <source>
        <strain evidence="2">CBS 113979</strain>
    </source>
</reference>
<protein>
    <submittedName>
        <fullName evidence="2">Uncharacterized protein</fullName>
    </submittedName>
</protein>
<evidence type="ECO:0000313" key="2">
    <source>
        <dbReference type="EMBL" id="KAF1984717.1"/>
    </source>
</evidence>
<gene>
    <name evidence="2" type="ORF">K402DRAFT_395416</name>
</gene>
<organism evidence="2 3">
    <name type="scientific">Aulographum hederae CBS 113979</name>
    <dbReference type="NCBI Taxonomy" id="1176131"/>
    <lineage>
        <taxon>Eukaryota</taxon>
        <taxon>Fungi</taxon>
        <taxon>Dikarya</taxon>
        <taxon>Ascomycota</taxon>
        <taxon>Pezizomycotina</taxon>
        <taxon>Dothideomycetes</taxon>
        <taxon>Pleosporomycetidae</taxon>
        <taxon>Aulographales</taxon>
        <taxon>Aulographaceae</taxon>
    </lineage>
</organism>
<evidence type="ECO:0000313" key="3">
    <source>
        <dbReference type="Proteomes" id="UP000800041"/>
    </source>
</evidence>
<evidence type="ECO:0000256" key="1">
    <source>
        <dbReference type="SAM" id="MobiDB-lite"/>
    </source>
</evidence>
<feature type="compositionally biased region" description="Basic and acidic residues" evidence="1">
    <location>
        <begin position="55"/>
        <end position="64"/>
    </location>
</feature>
<dbReference type="Proteomes" id="UP000800041">
    <property type="component" value="Unassembled WGS sequence"/>
</dbReference>
<accession>A0A6G1GV89</accession>
<dbReference type="AlphaFoldDB" id="A0A6G1GV89"/>
<sequence length="90" mass="9359">MGNLCGKESKDNFAGNGRVLGSAPARPDNARSSIPSHPASKPTGAGHTLGGSSSEGREDPRAAAREAATVRCKPQFIPPNTRPMTTSVWM</sequence>
<dbReference type="OrthoDB" id="5415072at2759"/>
<feature type="region of interest" description="Disordered" evidence="1">
    <location>
        <begin position="1"/>
        <end position="90"/>
    </location>
</feature>
<dbReference type="EMBL" id="ML977166">
    <property type="protein sequence ID" value="KAF1984717.1"/>
    <property type="molecule type" value="Genomic_DNA"/>
</dbReference>